<reference evidence="1" key="1">
    <citation type="submission" date="2018-04" db="EMBL/GenBank/DDBJ databases">
        <title>WGS assembly of Panicum hallii.</title>
        <authorList>
            <person name="Lovell J."/>
            <person name="Jenkins J."/>
            <person name="Lowry D."/>
            <person name="Mamidi S."/>
            <person name="Sreedasyam A."/>
            <person name="Weng X."/>
            <person name="Barry K."/>
            <person name="Bonette J."/>
            <person name="Campitelli B."/>
            <person name="Daum C."/>
            <person name="Gordon S."/>
            <person name="Gould B."/>
            <person name="Lipzen A."/>
            <person name="Macqueen A."/>
            <person name="Palacio-Mejia J."/>
            <person name="Plott C."/>
            <person name="Shakirov E."/>
            <person name="Shu S."/>
            <person name="Yoshinaga Y."/>
            <person name="Zane M."/>
            <person name="Rokhsar D."/>
            <person name="Grimwood J."/>
            <person name="Schmutz J."/>
            <person name="Juenger T."/>
        </authorList>
    </citation>
    <scope>NUCLEOTIDE SEQUENCE [LARGE SCALE GENOMIC DNA]</scope>
    <source>
        <strain evidence="1">FIL2</strain>
    </source>
</reference>
<dbReference type="Gramene" id="PVH36436">
    <property type="protein sequence ID" value="PVH36436"/>
    <property type="gene ID" value="PAHAL_6G073500"/>
</dbReference>
<accession>A0A2T8IFN4</accession>
<gene>
    <name evidence="1" type="ORF">PAHAL_6G073500</name>
</gene>
<name>A0A2T8IFN4_9POAL</name>
<dbReference type="AlphaFoldDB" id="A0A2T8IFN4"/>
<organism evidence="1">
    <name type="scientific">Panicum hallii</name>
    <dbReference type="NCBI Taxonomy" id="206008"/>
    <lineage>
        <taxon>Eukaryota</taxon>
        <taxon>Viridiplantae</taxon>
        <taxon>Streptophyta</taxon>
        <taxon>Embryophyta</taxon>
        <taxon>Tracheophyta</taxon>
        <taxon>Spermatophyta</taxon>
        <taxon>Magnoliopsida</taxon>
        <taxon>Liliopsida</taxon>
        <taxon>Poales</taxon>
        <taxon>Poaceae</taxon>
        <taxon>PACMAD clade</taxon>
        <taxon>Panicoideae</taxon>
        <taxon>Panicodae</taxon>
        <taxon>Paniceae</taxon>
        <taxon>Panicinae</taxon>
        <taxon>Panicum</taxon>
        <taxon>Panicum sect. Panicum</taxon>
    </lineage>
</organism>
<protein>
    <submittedName>
        <fullName evidence="1">Uncharacterized protein</fullName>
    </submittedName>
</protein>
<dbReference type="Proteomes" id="UP000243499">
    <property type="component" value="Chromosome 6"/>
</dbReference>
<dbReference type="EMBL" id="CM008051">
    <property type="protein sequence ID" value="PVH36436.1"/>
    <property type="molecule type" value="Genomic_DNA"/>
</dbReference>
<evidence type="ECO:0000313" key="1">
    <source>
        <dbReference type="EMBL" id="PVH36436.1"/>
    </source>
</evidence>
<sequence>MGPTIWHAYCSSSSCMHALREEFAIRPPSNVHGHIVATGMEATVGSLNHHLPTHSYTQAR</sequence>
<proteinExistence type="predicted"/>